<dbReference type="CDD" id="cd02968">
    <property type="entry name" value="SCO"/>
    <property type="match status" value="1"/>
</dbReference>
<name>A0ABP8MQP0_9BACT</name>
<dbReference type="InterPro" id="IPR036249">
    <property type="entry name" value="Thioredoxin-like_sf"/>
</dbReference>
<evidence type="ECO:0008006" key="4">
    <source>
        <dbReference type="Google" id="ProtNLM"/>
    </source>
</evidence>
<protein>
    <recommendedName>
        <fullName evidence="4">SCO family protein</fullName>
    </recommendedName>
</protein>
<evidence type="ECO:0000313" key="2">
    <source>
        <dbReference type="EMBL" id="GAA4453430.1"/>
    </source>
</evidence>
<proteinExistence type="inferred from homology"/>
<dbReference type="RefSeq" id="WP_344824472.1">
    <property type="nucleotide sequence ID" value="NZ_BAABEZ010000022.1"/>
</dbReference>
<gene>
    <name evidence="2" type="ORF">GCM10023092_13800</name>
</gene>
<accession>A0ABP8MQP0</accession>
<reference evidence="3" key="1">
    <citation type="journal article" date="2019" name="Int. J. Syst. Evol. Microbiol.">
        <title>The Global Catalogue of Microorganisms (GCM) 10K type strain sequencing project: providing services to taxonomists for standard genome sequencing and annotation.</title>
        <authorList>
            <consortium name="The Broad Institute Genomics Platform"/>
            <consortium name="The Broad Institute Genome Sequencing Center for Infectious Disease"/>
            <person name="Wu L."/>
            <person name="Ma J."/>
        </authorList>
    </citation>
    <scope>NUCLEOTIDE SEQUENCE [LARGE SCALE GENOMIC DNA]</scope>
    <source>
        <strain evidence="3">JCM 31921</strain>
    </source>
</reference>
<keyword evidence="3" id="KW-1185">Reference proteome</keyword>
<dbReference type="EMBL" id="BAABEZ010000022">
    <property type="protein sequence ID" value="GAA4453430.1"/>
    <property type="molecule type" value="Genomic_DNA"/>
</dbReference>
<comment type="caution">
    <text evidence="2">The sequence shown here is derived from an EMBL/GenBank/DDBJ whole genome shotgun (WGS) entry which is preliminary data.</text>
</comment>
<comment type="similarity">
    <text evidence="1">Belongs to the SCO1/2 family.</text>
</comment>
<dbReference type="PANTHER" id="PTHR12151:SF25">
    <property type="entry name" value="LINALOOL DEHYDRATASE_ISOMERASE DOMAIN-CONTAINING PROTEIN"/>
    <property type="match status" value="1"/>
</dbReference>
<sequence>MNKNNNKKFFLGLTVAVLLPFSFYIIAKMLGKDKLAMPRYYNAESVNGPSDTVYHRVADVGFINQFGDHIRLNSDLRDKILVIEVFFAQCGSVCPKLTGNMAILQKAFKRNDSTVQLISVSIDPERDSAGALRAYAERFKANSDHWWFLTGNADTIYNFLNNELKLMVKQPAGAEQFDHTSTFVLVDKERFVRGYYNGLDTLSLKQCADDIGLLSMQKNLKVKK</sequence>
<dbReference type="Proteomes" id="UP001501410">
    <property type="component" value="Unassembled WGS sequence"/>
</dbReference>
<evidence type="ECO:0000256" key="1">
    <source>
        <dbReference type="ARBA" id="ARBA00010996"/>
    </source>
</evidence>
<dbReference type="Gene3D" id="3.40.30.10">
    <property type="entry name" value="Glutaredoxin"/>
    <property type="match status" value="1"/>
</dbReference>
<dbReference type="InterPro" id="IPR003782">
    <property type="entry name" value="SCO1/SenC"/>
</dbReference>
<dbReference type="SUPFAM" id="SSF52833">
    <property type="entry name" value="Thioredoxin-like"/>
    <property type="match status" value="1"/>
</dbReference>
<organism evidence="2 3">
    <name type="scientific">Rurimicrobium arvi</name>
    <dbReference type="NCBI Taxonomy" id="2049916"/>
    <lineage>
        <taxon>Bacteria</taxon>
        <taxon>Pseudomonadati</taxon>
        <taxon>Bacteroidota</taxon>
        <taxon>Chitinophagia</taxon>
        <taxon>Chitinophagales</taxon>
        <taxon>Chitinophagaceae</taxon>
        <taxon>Rurimicrobium</taxon>
    </lineage>
</organism>
<dbReference type="Pfam" id="PF02630">
    <property type="entry name" value="SCO1-SenC"/>
    <property type="match status" value="1"/>
</dbReference>
<dbReference type="PANTHER" id="PTHR12151">
    <property type="entry name" value="ELECTRON TRANSPORT PROTIN SCO1/SENC FAMILY MEMBER"/>
    <property type="match status" value="1"/>
</dbReference>
<evidence type="ECO:0000313" key="3">
    <source>
        <dbReference type="Proteomes" id="UP001501410"/>
    </source>
</evidence>